<name>A0A8A1MK31_AJECA</name>
<proteinExistence type="predicted"/>
<dbReference type="Proteomes" id="UP000663671">
    <property type="component" value="Chromosome 3"/>
</dbReference>
<protein>
    <submittedName>
        <fullName evidence="1">Uncharacterized protein</fullName>
    </submittedName>
</protein>
<dbReference type="EMBL" id="CP069115">
    <property type="protein sequence ID" value="QSS66225.1"/>
    <property type="molecule type" value="Genomic_DNA"/>
</dbReference>
<dbReference type="AlphaFoldDB" id="A0A8A1MK31"/>
<sequence length="176" mass="18828">MLARTTSAGSYALAITTDVSAVSTIPILCKRCHASRSVAVQCPCPASKFGGLRGHTWVAQDLVDLEACQWCAYIRMTNQPLVALFGVVENAELRVFVGDVDSPMGLNRSNGKSAGIGRVKLSKANSQSTKPDNLPLCINTFAGLRSACAKNTRCIENVLFICYHISINGVLELGHT</sequence>
<gene>
    <name evidence="1" type="ORF">I7I51_07080</name>
</gene>
<organism evidence="1 2">
    <name type="scientific">Ajellomyces capsulatus</name>
    <name type="common">Darling's disease fungus</name>
    <name type="synonym">Histoplasma capsulatum</name>
    <dbReference type="NCBI Taxonomy" id="5037"/>
    <lineage>
        <taxon>Eukaryota</taxon>
        <taxon>Fungi</taxon>
        <taxon>Dikarya</taxon>
        <taxon>Ascomycota</taxon>
        <taxon>Pezizomycotina</taxon>
        <taxon>Eurotiomycetes</taxon>
        <taxon>Eurotiomycetidae</taxon>
        <taxon>Onygenales</taxon>
        <taxon>Ajellomycetaceae</taxon>
        <taxon>Histoplasma</taxon>
    </lineage>
</organism>
<accession>A0A8A1MK31</accession>
<evidence type="ECO:0000313" key="2">
    <source>
        <dbReference type="Proteomes" id="UP000663671"/>
    </source>
</evidence>
<reference evidence="1" key="1">
    <citation type="submission" date="2021-01" db="EMBL/GenBank/DDBJ databases">
        <title>Chromosome-level genome assembly of a human fungal pathogen reveals clustering of transcriptionally co-regulated genes.</title>
        <authorList>
            <person name="Voorhies M."/>
            <person name="Cohen S."/>
            <person name="Shea T.P."/>
            <person name="Petrus S."/>
            <person name="Munoz J.F."/>
            <person name="Poplawski S."/>
            <person name="Goldman W.E."/>
            <person name="Michael T."/>
            <person name="Cuomo C.A."/>
            <person name="Sil A."/>
            <person name="Beyhan S."/>
        </authorList>
    </citation>
    <scope>NUCLEOTIDE SEQUENCE</scope>
    <source>
        <strain evidence="1">WU24</strain>
    </source>
</reference>
<evidence type="ECO:0000313" key="1">
    <source>
        <dbReference type="EMBL" id="QSS66225.1"/>
    </source>
</evidence>
<dbReference type="VEuPathDB" id="FungiDB:I7I51_07080"/>